<dbReference type="Pfam" id="PF10764">
    <property type="entry name" value="Gin"/>
    <property type="match status" value="1"/>
</dbReference>
<evidence type="ECO:0000313" key="2">
    <source>
        <dbReference type="Proteomes" id="UP001179280"/>
    </source>
</evidence>
<protein>
    <recommendedName>
        <fullName evidence="3">Inhibitor of sigma-G Gin</fullName>
    </recommendedName>
</protein>
<evidence type="ECO:0000313" key="1">
    <source>
        <dbReference type="EMBL" id="MBM7841100.1"/>
    </source>
</evidence>
<dbReference type="EMBL" id="JAFBCV010000021">
    <property type="protein sequence ID" value="MBM7841100.1"/>
    <property type="molecule type" value="Genomic_DNA"/>
</dbReference>
<comment type="caution">
    <text evidence="1">The sequence shown here is derived from an EMBL/GenBank/DDBJ whole genome shotgun (WGS) entry which is preliminary data.</text>
</comment>
<evidence type="ECO:0008006" key="3">
    <source>
        <dbReference type="Google" id="ProtNLM"/>
    </source>
</evidence>
<organism evidence="1 2">
    <name type="scientific">Shouchella xiaoxiensis</name>
    <dbReference type="NCBI Taxonomy" id="766895"/>
    <lineage>
        <taxon>Bacteria</taxon>
        <taxon>Bacillati</taxon>
        <taxon>Bacillota</taxon>
        <taxon>Bacilli</taxon>
        <taxon>Bacillales</taxon>
        <taxon>Bacillaceae</taxon>
        <taxon>Shouchella</taxon>
    </lineage>
</organism>
<reference evidence="1" key="1">
    <citation type="submission" date="2021-01" db="EMBL/GenBank/DDBJ databases">
        <title>Genomic Encyclopedia of Type Strains, Phase IV (KMG-IV): sequencing the most valuable type-strain genomes for metagenomic binning, comparative biology and taxonomic classification.</title>
        <authorList>
            <person name="Goeker M."/>
        </authorList>
    </citation>
    <scope>NUCLEOTIDE SEQUENCE</scope>
    <source>
        <strain evidence="1">DSM 21943</strain>
    </source>
</reference>
<gene>
    <name evidence="1" type="ORF">JOC54_004399</name>
</gene>
<keyword evidence="2" id="KW-1185">Reference proteome</keyword>
<proteinExistence type="predicted"/>
<dbReference type="Proteomes" id="UP001179280">
    <property type="component" value="Unassembled WGS sequence"/>
</dbReference>
<accession>A0ABS2T0S8</accession>
<dbReference type="InterPro" id="IPR019700">
    <property type="entry name" value="Sigma-G_inhibitor_Gin"/>
</dbReference>
<sequence length="65" mass="7383">MRKWERTVFIKTKSKCGVCGEYHAIGLTLGSGFVCNTCEANIVASDVDEDTYQVYLDSIKKIWNF</sequence>
<name>A0ABS2T0S8_9BACI</name>
<dbReference type="RefSeq" id="WP_054794767.1">
    <property type="nucleotide sequence ID" value="NZ_JAFBCV010000021.1"/>
</dbReference>